<evidence type="ECO:0000313" key="10">
    <source>
        <dbReference type="Proteomes" id="UP000295793"/>
    </source>
</evidence>
<proteinExistence type="inferred from homology"/>
<dbReference type="RefSeq" id="WP_132702106.1">
    <property type="nucleotide sequence ID" value="NZ_SLZR01000010.1"/>
</dbReference>
<keyword evidence="5 8" id="KW-1133">Transmembrane helix</keyword>
<dbReference type="GO" id="GO:0005886">
    <property type="term" value="C:plasma membrane"/>
    <property type="evidence" value="ECO:0007669"/>
    <property type="project" value="UniProtKB-SubCell"/>
</dbReference>
<reference evidence="9 10" key="1">
    <citation type="submission" date="2019-03" db="EMBL/GenBank/DDBJ databases">
        <title>Genomic Encyclopedia of Archaeal and Bacterial Type Strains, Phase II (KMG-II): from individual species to whole genera.</title>
        <authorList>
            <person name="Goeker M."/>
        </authorList>
    </citation>
    <scope>NUCLEOTIDE SEQUENCE [LARGE SCALE GENOMIC DNA]</scope>
    <source>
        <strain evidence="9 10">DSM 15388</strain>
    </source>
</reference>
<evidence type="ECO:0000256" key="1">
    <source>
        <dbReference type="ARBA" id="ARBA00004162"/>
    </source>
</evidence>
<keyword evidence="6 8" id="KW-0472">Membrane</keyword>
<dbReference type="EMBL" id="SLZR01000010">
    <property type="protein sequence ID" value="TCS40216.1"/>
    <property type="molecule type" value="Genomic_DNA"/>
</dbReference>
<sequence>MFSSRFRHGDETNVEIDMVPVMNMFLVLIPFLLISSSFLNLKAINTSIPVRSQSSSELTEEQSEVKLRLMVTLSEESIIVKPMSDELSLEELEKLDFEVAVQESDALFTNLTAKLSLLKKKYPNSDTMVLSPEDSVPYSSMVRVMDAARGVDPEEPLFAKVVISGILK</sequence>
<comment type="similarity">
    <text evidence="2 7">Belongs to the ExbD/TolR family.</text>
</comment>
<evidence type="ECO:0000313" key="9">
    <source>
        <dbReference type="EMBL" id="TCS40216.1"/>
    </source>
</evidence>
<feature type="transmembrane region" description="Helical" evidence="8">
    <location>
        <begin position="20"/>
        <end position="41"/>
    </location>
</feature>
<dbReference type="AlphaFoldDB" id="A0A4R3I4Q7"/>
<dbReference type="Pfam" id="PF02472">
    <property type="entry name" value="ExbD"/>
    <property type="match status" value="1"/>
</dbReference>
<organism evidence="9 10">
    <name type="scientific">Reinekea marinisedimentorum</name>
    <dbReference type="NCBI Taxonomy" id="230495"/>
    <lineage>
        <taxon>Bacteria</taxon>
        <taxon>Pseudomonadati</taxon>
        <taxon>Pseudomonadota</taxon>
        <taxon>Gammaproteobacteria</taxon>
        <taxon>Oceanospirillales</taxon>
        <taxon>Saccharospirillaceae</taxon>
        <taxon>Reinekea</taxon>
    </lineage>
</organism>
<keyword evidence="4 7" id="KW-0812">Transmembrane</keyword>
<gene>
    <name evidence="9" type="ORF">BCF53_110138</name>
</gene>
<dbReference type="Proteomes" id="UP000295793">
    <property type="component" value="Unassembled WGS sequence"/>
</dbReference>
<evidence type="ECO:0000256" key="6">
    <source>
        <dbReference type="ARBA" id="ARBA00023136"/>
    </source>
</evidence>
<evidence type="ECO:0000256" key="3">
    <source>
        <dbReference type="ARBA" id="ARBA00022475"/>
    </source>
</evidence>
<name>A0A4R3I4Q7_9GAMM</name>
<evidence type="ECO:0000256" key="4">
    <source>
        <dbReference type="ARBA" id="ARBA00022692"/>
    </source>
</evidence>
<keyword evidence="7" id="KW-0813">Transport</keyword>
<protein>
    <submittedName>
        <fullName evidence="9">Biopolymer transport protein ExbD</fullName>
    </submittedName>
</protein>
<evidence type="ECO:0000256" key="8">
    <source>
        <dbReference type="SAM" id="Phobius"/>
    </source>
</evidence>
<dbReference type="GO" id="GO:0015031">
    <property type="term" value="P:protein transport"/>
    <property type="evidence" value="ECO:0007669"/>
    <property type="project" value="UniProtKB-KW"/>
</dbReference>
<keyword evidence="3" id="KW-1003">Cell membrane</keyword>
<dbReference type="GO" id="GO:0022857">
    <property type="term" value="F:transmembrane transporter activity"/>
    <property type="evidence" value="ECO:0007669"/>
    <property type="project" value="InterPro"/>
</dbReference>
<keyword evidence="10" id="KW-1185">Reference proteome</keyword>
<accession>A0A4R3I4Q7</accession>
<keyword evidence="7" id="KW-0653">Protein transport</keyword>
<evidence type="ECO:0000256" key="5">
    <source>
        <dbReference type="ARBA" id="ARBA00022989"/>
    </source>
</evidence>
<evidence type="ECO:0000256" key="7">
    <source>
        <dbReference type="RuleBase" id="RU003879"/>
    </source>
</evidence>
<comment type="caution">
    <text evidence="9">The sequence shown here is derived from an EMBL/GenBank/DDBJ whole genome shotgun (WGS) entry which is preliminary data.</text>
</comment>
<evidence type="ECO:0000256" key="2">
    <source>
        <dbReference type="ARBA" id="ARBA00005811"/>
    </source>
</evidence>
<dbReference type="InterPro" id="IPR003400">
    <property type="entry name" value="ExbD"/>
</dbReference>
<comment type="subcellular location">
    <subcellularLocation>
        <location evidence="1">Cell membrane</location>
        <topology evidence="1">Single-pass membrane protein</topology>
    </subcellularLocation>
    <subcellularLocation>
        <location evidence="7">Cell membrane</location>
        <topology evidence="7">Single-pass type II membrane protein</topology>
    </subcellularLocation>
</comment>